<evidence type="ECO:0000313" key="2">
    <source>
        <dbReference type="Proteomes" id="UP001445076"/>
    </source>
</evidence>
<protein>
    <submittedName>
        <fullName evidence="1">Uncharacterized protein</fullName>
    </submittedName>
</protein>
<reference evidence="1 2" key="1">
    <citation type="journal article" date="2024" name="BMC Genomics">
        <title>Genome assembly of redclaw crayfish (Cherax quadricarinatus) provides insights into its immune adaptation and hypoxia tolerance.</title>
        <authorList>
            <person name="Liu Z."/>
            <person name="Zheng J."/>
            <person name="Li H."/>
            <person name="Fang K."/>
            <person name="Wang S."/>
            <person name="He J."/>
            <person name="Zhou D."/>
            <person name="Weng S."/>
            <person name="Chi M."/>
            <person name="Gu Z."/>
            <person name="He J."/>
            <person name="Li F."/>
            <person name="Wang M."/>
        </authorList>
    </citation>
    <scope>NUCLEOTIDE SEQUENCE [LARGE SCALE GENOMIC DNA]</scope>
    <source>
        <strain evidence="1">ZL_2023a</strain>
    </source>
</reference>
<dbReference type="AlphaFoldDB" id="A0AAW0YBP8"/>
<organism evidence="1 2">
    <name type="scientific">Cherax quadricarinatus</name>
    <name type="common">Australian red claw crayfish</name>
    <dbReference type="NCBI Taxonomy" id="27406"/>
    <lineage>
        <taxon>Eukaryota</taxon>
        <taxon>Metazoa</taxon>
        <taxon>Ecdysozoa</taxon>
        <taxon>Arthropoda</taxon>
        <taxon>Crustacea</taxon>
        <taxon>Multicrustacea</taxon>
        <taxon>Malacostraca</taxon>
        <taxon>Eumalacostraca</taxon>
        <taxon>Eucarida</taxon>
        <taxon>Decapoda</taxon>
        <taxon>Pleocyemata</taxon>
        <taxon>Astacidea</taxon>
        <taxon>Parastacoidea</taxon>
        <taxon>Parastacidae</taxon>
        <taxon>Cherax</taxon>
    </lineage>
</organism>
<dbReference type="EMBL" id="JARKIK010000001">
    <property type="protein sequence ID" value="KAK8754215.1"/>
    <property type="molecule type" value="Genomic_DNA"/>
</dbReference>
<sequence length="167" mass="18517">GYDMTQERKLGEKSLSCPAQCPPCSTPLTPPQHRSLPVALKRRLADTIGTVQRQIARLAGTQAVVDAKWALTLAALVEELDPRRVTSAKNNWDHSARLPDMKPAPAARSNTRHVCPEVYFGKSYDHPFHQHGMEPDNCTYVPPLSKVITAVLPGLFWPKEVINFVIA</sequence>
<proteinExistence type="predicted"/>
<feature type="non-terminal residue" evidence="1">
    <location>
        <position position="1"/>
    </location>
</feature>
<comment type="caution">
    <text evidence="1">The sequence shown here is derived from an EMBL/GenBank/DDBJ whole genome shotgun (WGS) entry which is preliminary data.</text>
</comment>
<accession>A0AAW0YBP8</accession>
<gene>
    <name evidence="1" type="ORF">OTU49_014907</name>
</gene>
<evidence type="ECO:0000313" key="1">
    <source>
        <dbReference type="EMBL" id="KAK8754215.1"/>
    </source>
</evidence>
<keyword evidence="2" id="KW-1185">Reference proteome</keyword>
<dbReference type="Proteomes" id="UP001445076">
    <property type="component" value="Unassembled WGS sequence"/>
</dbReference>
<feature type="non-terminal residue" evidence="1">
    <location>
        <position position="167"/>
    </location>
</feature>
<name>A0AAW0YBP8_CHEQU</name>